<organism evidence="1 2">
    <name type="scientific">Vigna mungo</name>
    <name type="common">Black gram</name>
    <name type="synonym">Phaseolus mungo</name>
    <dbReference type="NCBI Taxonomy" id="3915"/>
    <lineage>
        <taxon>Eukaryota</taxon>
        <taxon>Viridiplantae</taxon>
        <taxon>Streptophyta</taxon>
        <taxon>Embryophyta</taxon>
        <taxon>Tracheophyta</taxon>
        <taxon>Spermatophyta</taxon>
        <taxon>Magnoliopsida</taxon>
        <taxon>eudicotyledons</taxon>
        <taxon>Gunneridae</taxon>
        <taxon>Pentapetalae</taxon>
        <taxon>rosids</taxon>
        <taxon>fabids</taxon>
        <taxon>Fabales</taxon>
        <taxon>Fabaceae</taxon>
        <taxon>Papilionoideae</taxon>
        <taxon>50 kb inversion clade</taxon>
        <taxon>NPAAA clade</taxon>
        <taxon>indigoferoid/millettioid clade</taxon>
        <taxon>Phaseoleae</taxon>
        <taxon>Vigna</taxon>
    </lineage>
</organism>
<dbReference type="EMBL" id="CP144700">
    <property type="protein sequence ID" value="WVZ25385.1"/>
    <property type="molecule type" value="Genomic_DNA"/>
</dbReference>
<dbReference type="AlphaFoldDB" id="A0AAQ3PF02"/>
<evidence type="ECO:0000313" key="2">
    <source>
        <dbReference type="Proteomes" id="UP001374535"/>
    </source>
</evidence>
<gene>
    <name evidence="1" type="ORF">V8G54_003929</name>
</gene>
<evidence type="ECO:0000313" key="1">
    <source>
        <dbReference type="EMBL" id="WVZ25385.1"/>
    </source>
</evidence>
<proteinExistence type="predicted"/>
<keyword evidence="2" id="KW-1185">Reference proteome</keyword>
<name>A0AAQ3PF02_VIGMU</name>
<dbReference type="Proteomes" id="UP001374535">
    <property type="component" value="Chromosome 1"/>
</dbReference>
<sequence length="157" mass="17974">MRKAINHVLVLQYYEMDFDADLCDPEIDFIVFDHMHDELVEVVDTTPCFNNSNITNLTFFIDRVHIHTSSVFDDFIDLNALLDDEFDARDDSYVVFYDVRIDMADFENSCTDLGLEFEQISSAICSASNCFAGVETKIDSKEQETPLMGGFVDPRVI</sequence>
<protein>
    <submittedName>
        <fullName evidence="1">Uncharacterized protein</fullName>
    </submittedName>
</protein>
<reference evidence="1 2" key="1">
    <citation type="journal article" date="2023" name="Life. Sci Alliance">
        <title>Evolutionary insights into 3D genome organization and epigenetic landscape of Vigna mungo.</title>
        <authorList>
            <person name="Junaid A."/>
            <person name="Singh B."/>
            <person name="Bhatia S."/>
        </authorList>
    </citation>
    <scope>NUCLEOTIDE SEQUENCE [LARGE SCALE GENOMIC DNA]</scope>
    <source>
        <strain evidence="1">Urdbean</strain>
    </source>
</reference>
<accession>A0AAQ3PF02</accession>